<reference evidence="4" key="1">
    <citation type="submission" date="2021-11" db="EMBL/GenBank/DDBJ databases">
        <authorList>
            <consortium name="Genoscope - CEA"/>
            <person name="William W."/>
        </authorList>
    </citation>
    <scope>NUCLEOTIDE SEQUENCE</scope>
</reference>
<feature type="region of interest" description="Disordered" evidence="2">
    <location>
        <begin position="84"/>
        <end position="105"/>
    </location>
</feature>
<feature type="region of interest" description="Disordered" evidence="2">
    <location>
        <begin position="174"/>
        <end position="211"/>
    </location>
</feature>
<keyword evidence="1" id="KW-0694">RNA-binding</keyword>
<dbReference type="OrthoDB" id="271725at2759"/>
<feature type="compositionally biased region" description="Basic and acidic residues" evidence="2">
    <location>
        <begin position="84"/>
        <end position="95"/>
    </location>
</feature>
<dbReference type="InterPro" id="IPR012677">
    <property type="entry name" value="Nucleotide-bd_a/b_plait_sf"/>
</dbReference>
<dbReference type="InterPro" id="IPR035979">
    <property type="entry name" value="RBD_domain_sf"/>
</dbReference>
<evidence type="ECO:0000256" key="1">
    <source>
        <dbReference type="PROSITE-ProRule" id="PRU00176"/>
    </source>
</evidence>
<gene>
    <name evidence="4" type="ORF">PECAL_2P27990</name>
</gene>
<evidence type="ECO:0000313" key="5">
    <source>
        <dbReference type="Proteomes" id="UP000789595"/>
    </source>
</evidence>
<dbReference type="GO" id="GO:0003723">
    <property type="term" value="F:RNA binding"/>
    <property type="evidence" value="ECO:0007669"/>
    <property type="project" value="UniProtKB-UniRule"/>
</dbReference>
<feature type="domain" description="RRM" evidence="3">
    <location>
        <begin position="95"/>
        <end position="176"/>
    </location>
</feature>
<comment type="caution">
    <text evidence="4">The sequence shown here is derived from an EMBL/GenBank/DDBJ whole genome shotgun (WGS) entry which is preliminary data.</text>
</comment>
<evidence type="ECO:0000259" key="3">
    <source>
        <dbReference type="PROSITE" id="PS50102"/>
    </source>
</evidence>
<name>A0A8J2WV73_9STRA</name>
<dbReference type="InterPro" id="IPR000504">
    <property type="entry name" value="RRM_dom"/>
</dbReference>
<feature type="compositionally biased region" description="Basic residues" evidence="2">
    <location>
        <begin position="192"/>
        <end position="204"/>
    </location>
</feature>
<dbReference type="PROSITE" id="PS50102">
    <property type="entry name" value="RRM"/>
    <property type="match status" value="1"/>
</dbReference>
<accession>A0A8J2WV73</accession>
<organism evidence="4 5">
    <name type="scientific">Pelagomonas calceolata</name>
    <dbReference type="NCBI Taxonomy" id="35677"/>
    <lineage>
        <taxon>Eukaryota</taxon>
        <taxon>Sar</taxon>
        <taxon>Stramenopiles</taxon>
        <taxon>Ochrophyta</taxon>
        <taxon>Pelagophyceae</taxon>
        <taxon>Pelagomonadales</taxon>
        <taxon>Pelagomonadaceae</taxon>
        <taxon>Pelagomonas</taxon>
    </lineage>
</organism>
<dbReference type="EMBL" id="CAKKNE010000002">
    <property type="protein sequence ID" value="CAH0369667.1"/>
    <property type="molecule type" value="Genomic_DNA"/>
</dbReference>
<feature type="compositionally biased region" description="Basic residues" evidence="2">
    <location>
        <begin position="15"/>
        <end position="26"/>
    </location>
</feature>
<dbReference type="AlphaFoldDB" id="A0A8J2WV73"/>
<proteinExistence type="predicted"/>
<feature type="region of interest" description="Disordered" evidence="2">
    <location>
        <begin position="1"/>
        <end position="37"/>
    </location>
</feature>
<dbReference type="SUPFAM" id="SSF54928">
    <property type="entry name" value="RNA-binding domain, RBD"/>
    <property type="match status" value="1"/>
</dbReference>
<dbReference type="Proteomes" id="UP000789595">
    <property type="component" value="Unassembled WGS sequence"/>
</dbReference>
<evidence type="ECO:0000313" key="4">
    <source>
        <dbReference type="EMBL" id="CAH0369667.1"/>
    </source>
</evidence>
<keyword evidence="5" id="KW-1185">Reference proteome</keyword>
<protein>
    <recommendedName>
        <fullName evidence="3">RRM domain-containing protein</fullName>
    </recommendedName>
</protein>
<sequence length="211" mass="22388">MSANVASADAEAKPKRPASKGRRKYPPKSQKAKEASRAKYLAKKLASGDELTEAQLASVEELGGRDAVLEREAKRKERAAALEQAKADVKRDHPHQAYVSGLPASTTSEGGLAALRAEVPGVSHFVAVRDRQTDECRGFGFAVLDSKASLDALVALDGAEGLLGCEEALKVSAARKLMDPTKSRGDGDGAKPKPRRPRPPRKPKQAAAEDA</sequence>
<evidence type="ECO:0000256" key="2">
    <source>
        <dbReference type="SAM" id="MobiDB-lite"/>
    </source>
</evidence>
<dbReference type="Gene3D" id="3.30.70.330">
    <property type="match status" value="1"/>
</dbReference>
<feature type="compositionally biased region" description="Basic and acidic residues" evidence="2">
    <location>
        <begin position="176"/>
        <end position="191"/>
    </location>
</feature>